<dbReference type="Proteomes" id="UP001447842">
    <property type="component" value="Chromosome"/>
</dbReference>
<dbReference type="GO" id="GO:0008168">
    <property type="term" value="F:methyltransferase activity"/>
    <property type="evidence" value="ECO:0007669"/>
    <property type="project" value="UniProtKB-KW"/>
</dbReference>
<dbReference type="PANTHER" id="PTHR44068:SF11">
    <property type="entry name" value="GERANYL DIPHOSPHATE 2-C-METHYLTRANSFERASE"/>
    <property type="match status" value="1"/>
</dbReference>
<dbReference type="EMBL" id="CP147920">
    <property type="protein sequence ID" value="XAU15156.1"/>
    <property type="molecule type" value="Genomic_DNA"/>
</dbReference>
<protein>
    <submittedName>
        <fullName evidence="3">Class I SAM-dependent methyltransferase</fullName>
        <ecNumber evidence="3">2.1.-.-</ecNumber>
    </submittedName>
</protein>
<keyword evidence="4" id="KW-1185">Reference proteome</keyword>
<dbReference type="SUPFAM" id="SSF53335">
    <property type="entry name" value="S-adenosyl-L-methionine-dependent methyltransferases"/>
    <property type="match status" value="1"/>
</dbReference>
<reference evidence="3 4" key="1">
    <citation type="submission" date="2024-03" db="EMBL/GenBank/DDBJ databases">
        <title>Sulfurimonas sp. HSL3-1.</title>
        <authorList>
            <person name="Wang S."/>
        </authorList>
    </citation>
    <scope>NUCLEOTIDE SEQUENCE [LARGE SCALE GENOMIC DNA]</scope>
    <source>
        <strain evidence="3 4">HSL3-1</strain>
    </source>
</reference>
<gene>
    <name evidence="3" type="ORF">WCY31_00285</name>
</gene>
<dbReference type="EC" id="2.1.-.-" evidence="3"/>
<proteinExistence type="predicted"/>
<organism evidence="3 4">
    <name type="scientific">Sulfurimonas diazotrophicus</name>
    <dbReference type="NCBI Taxonomy" id="3131939"/>
    <lineage>
        <taxon>Bacteria</taxon>
        <taxon>Pseudomonadati</taxon>
        <taxon>Campylobacterota</taxon>
        <taxon>Epsilonproteobacteria</taxon>
        <taxon>Campylobacterales</taxon>
        <taxon>Sulfurimonadaceae</taxon>
        <taxon>Sulfurimonas</taxon>
    </lineage>
</organism>
<dbReference type="InterPro" id="IPR013216">
    <property type="entry name" value="Methyltransf_11"/>
</dbReference>
<keyword evidence="3" id="KW-0489">Methyltransferase</keyword>
<evidence type="ECO:0000313" key="3">
    <source>
        <dbReference type="EMBL" id="XAU15156.1"/>
    </source>
</evidence>
<evidence type="ECO:0000256" key="1">
    <source>
        <dbReference type="ARBA" id="ARBA00022679"/>
    </source>
</evidence>
<sequence length="213" mass="23694">MNATHSKKHKGAGDPSGFDAIVREVFAPIYPVIASQIIEQTQTTRGVCLDAGCGTGALGRAMARLSGCEITFFDQSEKMLEFARGYADAEAITARSRFLQGDIHDIPLPSESVDLVISRGSSPFWDDQKRAYSEILRVLRRGGRAYVGGGFGSAELREQIVSTMLEREPNWEERFKHRSKAMRDALPQILERLQPASFEIINDESGFWAHICK</sequence>
<dbReference type="Gene3D" id="3.40.50.150">
    <property type="entry name" value="Vaccinia Virus protein VP39"/>
    <property type="match status" value="1"/>
</dbReference>
<evidence type="ECO:0000313" key="4">
    <source>
        <dbReference type="Proteomes" id="UP001447842"/>
    </source>
</evidence>
<dbReference type="CDD" id="cd02440">
    <property type="entry name" value="AdoMet_MTases"/>
    <property type="match status" value="1"/>
</dbReference>
<evidence type="ECO:0000259" key="2">
    <source>
        <dbReference type="Pfam" id="PF08241"/>
    </source>
</evidence>
<name>A0ABZ3HBX2_9BACT</name>
<keyword evidence="1 3" id="KW-0808">Transferase</keyword>
<dbReference type="PANTHER" id="PTHR44068">
    <property type="entry name" value="ZGC:194242"/>
    <property type="match status" value="1"/>
</dbReference>
<accession>A0ABZ3HBX2</accession>
<dbReference type="GO" id="GO:0032259">
    <property type="term" value="P:methylation"/>
    <property type="evidence" value="ECO:0007669"/>
    <property type="project" value="UniProtKB-KW"/>
</dbReference>
<feature type="domain" description="Methyltransferase type 11" evidence="2">
    <location>
        <begin position="49"/>
        <end position="146"/>
    </location>
</feature>
<dbReference type="RefSeq" id="WP_345972738.1">
    <property type="nucleotide sequence ID" value="NZ_CP147920.1"/>
</dbReference>
<dbReference type="InterPro" id="IPR050447">
    <property type="entry name" value="Erg6_SMT_methyltransf"/>
</dbReference>
<dbReference type="Pfam" id="PF08241">
    <property type="entry name" value="Methyltransf_11"/>
    <property type="match status" value="1"/>
</dbReference>
<dbReference type="InterPro" id="IPR029063">
    <property type="entry name" value="SAM-dependent_MTases_sf"/>
</dbReference>